<evidence type="ECO:0000259" key="2">
    <source>
        <dbReference type="Pfam" id="PF20434"/>
    </source>
</evidence>
<dbReference type="InterPro" id="IPR029058">
    <property type="entry name" value="AB_hydrolase_fold"/>
</dbReference>
<organism evidence="3 4">
    <name type="scientific">Herbaspirillum frisingense</name>
    <dbReference type="NCBI Taxonomy" id="92645"/>
    <lineage>
        <taxon>Bacteria</taxon>
        <taxon>Pseudomonadati</taxon>
        <taxon>Pseudomonadota</taxon>
        <taxon>Betaproteobacteria</taxon>
        <taxon>Burkholderiales</taxon>
        <taxon>Oxalobacteraceae</taxon>
        <taxon>Herbaspirillum</taxon>
    </lineage>
</organism>
<dbReference type="AlphaFoldDB" id="A0A7V8JSE6"/>
<dbReference type="EMBL" id="WNDX01000177">
    <property type="protein sequence ID" value="KAF1037770.1"/>
    <property type="molecule type" value="Genomic_DNA"/>
</dbReference>
<dbReference type="Gene3D" id="3.40.50.1820">
    <property type="entry name" value="alpha/beta hydrolase"/>
    <property type="match status" value="1"/>
</dbReference>
<dbReference type="GO" id="GO:0016787">
    <property type="term" value="F:hydrolase activity"/>
    <property type="evidence" value="ECO:0007669"/>
    <property type="project" value="UniProtKB-KW"/>
</dbReference>
<gene>
    <name evidence="3" type="primary">axeA1</name>
    <name evidence="3" type="ORF">GAK35_03900</name>
</gene>
<evidence type="ECO:0000256" key="1">
    <source>
        <dbReference type="ARBA" id="ARBA00022801"/>
    </source>
</evidence>
<dbReference type="PANTHER" id="PTHR48081:SF33">
    <property type="entry name" value="KYNURENINE FORMAMIDASE"/>
    <property type="match status" value="1"/>
</dbReference>
<evidence type="ECO:0000313" key="4">
    <source>
        <dbReference type="Proteomes" id="UP000462435"/>
    </source>
</evidence>
<dbReference type="Proteomes" id="UP000462435">
    <property type="component" value="Unassembled WGS sequence"/>
</dbReference>
<dbReference type="InterPro" id="IPR049492">
    <property type="entry name" value="BD-FAE-like_dom"/>
</dbReference>
<proteinExistence type="predicted"/>
<dbReference type="InterPro" id="IPR050300">
    <property type="entry name" value="GDXG_lipolytic_enzyme"/>
</dbReference>
<evidence type="ECO:0000313" key="3">
    <source>
        <dbReference type="EMBL" id="KAF1037770.1"/>
    </source>
</evidence>
<sequence>MKTYRNYTREVLDLQYNVRQRVPDFQDYFDRFAREAEAARQAHPHLTDVPYGDDPLQSFDFFPASSNGRPLLTFIHGGYWRSLDKDLFSHLAVPYLQQGVNVALINYRLAPQAKMGDIAVDCARALRLLYAKAGALGFDADSIWLMGHSAGGHLAALIAALGAVPVRGICGISGVYDLEPIRLSYLNEALHLSQGDAEQASPLRLALPLDAKVLLCAGGRESEEFLRQRDAYAASLRQSGHEVVVAEAPEAHHLSIIDTAADAGSPLTRAMLALMSCDLAPVSRTPL</sequence>
<dbReference type="PANTHER" id="PTHR48081">
    <property type="entry name" value="AB HYDROLASE SUPERFAMILY PROTEIN C4A8.06C"/>
    <property type="match status" value="1"/>
</dbReference>
<keyword evidence="1" id="KW-0378">Hydrolase</keyword>
<dbReference type="SUPFAM" id="SSF53474">
    <property type="entry name" value="alpha/beta-Hydrolases"/>
    <property type="match status" value="1"/>
</dbReference>
<reference evidence="4" key="1">
    <citation type="journal article" date="2020" name="MBio">
        <title>Horizontal gene transfer to a defensive symbiont with a reduced genome amongst a multipartite beetle microbiome.</title>
        <authorList>
            <person name="Waterworth S.C."/>
            <person name="Florez L.V."/>
            <person name="Rees E.R."/>
            <person name="Hertweck C."/>
            <person name="Kaltenpoth M."/>
            <person name="Kwan J.C."/>
        </authorList>
    </citation>
    <scope>NUCLEOTIDE SEQUENCE [LARGE SCALE GENOMIC DNA]</scope>
</reference>
<accession>A0A7V8JSE6</accession>
<dbReference type="Pfam" id="PF20434">
    <property type="entry name" value="BD-FAE"/>
    <property type="match status" value="1"/>
</dbReference>
<feature type="domain" description="BD-FAE-like" evidence="2">
    <location>
        <begin position="66"/>
        <end position="162"/>
    </location>
</feature>
<protein>
    <submittedName>
        <fullName evidence="3">Acetylxylan esterase</fullName>
    </submittedName>
</protein>
<name>A0A7V8JSE6_9BURK</name>
<comment type="caution">
    <text evidence="3">The sequence shown here is derived from an EMBL/GenBank/DDBJ whole genome shotgun (WGS) entry which is preliminary data.</text>
</comment>